<sequence>MNIMYSVCTYTAYIFILLPLLSIKKHDNRITPGIEILIQASLMRDISQRHFPRQGYILYGIALFLLIYFLLFKGFHIDLKHIKSIVSFSTPAVTFVSFVAIFLSKASHLESIGKYYCK</sequence>
<accession>A0A8D8ZC51</accession>
<reference evidence="2" key="1">
    <citation type="submission" date="2021-05" db="EMBL/GenBank/DDBJ databases">
        <authorList>
            <person name="Alioto T."/>
            <person name="Alioto T."/>
            <person name="Gomez Garrido J."/>
        </authorList>
    </citation>
    <scope>NUCLEOTIDE SEQUENCE</scope>
</reference>
<evidence type="ECO:0000313" key="2">
    <source>
        <dbReference type="EMBL" id="CAG6743392.1"/>
    </source>
</evidence>
<feature type="transmembrane region" description="Helical" evidence="1">
    <location>
        <begin position="56"/>
        <end position="72"/>
    </location>
</feature>
<feature type="transmembrane region" description="Helical" evidence="1">
    <location>
        <begin position="84"/>
        <end position="103"/>
    </location>
</feature>
<proteinExistence type="predicted"/>
<evidence type="ECO:0000256" key="1">
    <source>
        <dbReference type="SAM" id="Phobius"/>
    </source>
</evidence>
<dbReference type="EMBL" id="HBUF01447203">
    <property type="protein sequence ID" value="CAG6743392.1"/>
    <property type="molecule type" value="Transcribed_RNA"/>
</dbReference>
<organism evidence="2">
    <name type="scientific">Cacopsylla melanoneura</name>
    <dbReference type="NCBI Taxonomy" id="428564"/>
    <lineage>
        <taxon>Eukaryota</taxon>
        <taxon>Metazoa</taxon>
        <taxon>Ecdysozoa</taxon>
        <taxon>Arthropoda</taxon>
        <taxon>Hexapoda</taxon>
        <taxon>Insecta</taxon>
        <taxon>Pterygota</taxon>
        <taxon>Neoptera</taxon>
        <taxon>Paraneoptera</taxon>
        <taxon>Hemiptera</taxon>
        <taxon>Sternorrhyncha</taxon>
        <taxon>Psylloidea</taxon>
        <taxon>Psyllidae</taxon>
        <taxon>Psyllinae</taxon>
        <taxon>Cacopsylla</taxon>
    </lineage>
</organism>
<protein>
    <submittedName>
        <fullName evidence="2">Uncharacterized protein</fullName>
    </submittedName>
</protein>
<dbReference type="AlphaFoldDB" id="A0A8D8ZC51"/>
<name>A0A8D8ZC51_9HEMI</name>
<feature type="transmembrane region" description="Helical" evidence="1">
    <location>
        <begin position="7"/>
        <end position="23"/>
    </location>
</feature>
<keyword evidence="1" id="KW-1133">Transmembrane helix</keyword>
<keyword evidence="1" id="KW-0472">Membrane</keyword>
<keyword evidence="1" id="KW-0812">Transmembrane</keyword>